<dbReference type="AlphaFoldDB" id="A0A1R1SS59"/>
<comment type="caution">
    <text evidence="3">The sequence shown here is derived from an EMBL/GenBank/DDBJ whole genome shotgun (WGS) entry which is preliminary data.</text>
</comment>
<keyword evidence="1" id="KW-0732">Signal</keyword>
<dbReference type="SUPFAM" id="SSF49899">
    <property type="entry name" value="Concanavalin A-like lectins/glucanases"/>
    <property type="match status" value="1"/>
</dbReference>
<name>A0A1R1SS59_9ACTN</name>
<keyword evidence="4" id="KW-1185">Reference proteome</keyword>
<evidence type="ECO:0000313" key="3">
    <source>
        <dbReference type="EMBL" id="OMI41124.1"/>
    </source>
</evidence>
<gene>
    <name evidence="3" type="ORF">SPAR_02416</name>
</gene>
<reference evidence="3 4" key="1">
    <citation type="submission" date="2013-05" db="EMBL/GenBank/DDBJ databases">
        <title>Genome sequence of Streptomyces sparsogenes DSM 40356.</title>
        <authorList>
            <person name="Coyne S."/>
            <person name="Seebeck F.P."/>
        </authorList>
    </citation>
    <scope>NUCLEOTIDE SEQUENCE [LARGE SCALE GENOMIC DNA]</scope>
    <source>
        <strain evidence="3 4">DSM 40356</strain>
    </source>
</reference>
<dbReference type="Gene3D" id="2.60.120.200">
    <property type="match status" value="1"/>
</dbReference>
<evidence type="ECO:0000313" key="4">
    <source>
        <dbReference type="Proteomes" id="UP000186168"/>
    </source>
</evidence>
<protein>
    <submittedName>
        <fullName evidence="3">Cellulose-binding family II protein</fullName>
    </submittedName>
</protein>
<evidence type="ECO:0000259" key="2">
    <source>
        <dbReference type="Pfam" id="PF21340"/>
    </source>
</evidence>
<feature type="chain" id="PRO_5039496250" evidence="1">
    <location>
        <begin position="33"/>
        <end position="282"/>
    </location>
</feature>
<dbReference type="Pfam" id="PF21340">
    <property type="entry name" value="Polysacc_lyase-like"/>
    <property type="match status" value="1"/>
</dbReference>
<accession>A0A1R1SS59</accession>
<dbReference type="InterPro" id="IPR048955">
    <property type="entry name" value="Cip1-like_core"/>
</dbReference>
<dbReference type="GeneID" id="96745954"/>
<organism evidence="3 4">
    <name type="scientific">Streptomyces sparsogenes DSM 40356</name>
    <dbReference type="NCBI Taxonomy" id="1331668"/>
    <lineage>
        <taxon>Bacteria</taxon>
        <taxon>Bacillati</taxon>
        <taxon>Actinomycetota</taxon>
        <taxon>Actinomycetes</taxon>
        <taxon>Kitasatosporales</taxon>
        <taxon>Streptomycetaceae</taxon>
        <taxon>Streptomyces</taxon>
    </lineage>
</organism>
<dbReference type="Proteomes" id="UP000186168">
    <property type="component" value="Unassembled WGS sequence"/>
</dbReference>
<dbReference type="InterPro" id="IPR013320">
    <property type="entry name" value="ConA-like_dom_sf"/>
</dbReference>
<feature type="signal peptide" evidence="1">
    <location>
        <begin position="1"/>
        <end position="32"/>
    </location>
</feature>
<evidence type="ECO:0000256" key="1">
    <source>
        <dbReference type="SAM" id="SignalP"/>
    </source>
</evidence>
<dbReference type="RefSeq" id="WP_065965724.1">
    <property type="nucleotide sequence ID" value="NZ_ASQP01000040.1"/>
</dbReference>
<proteinExistence type="predicted"/>
<sequence length="282" mass="29200">MAPYVRTHVRTLAATAASLAVTAALTTTAAAAAAPTPTPTPSSSSAPARAAAACSANGFCEDFESQTGTVPSGRWTTSVANCSGTGAATVDGTVAHGGTKSVRVTGRAGYCNHAFAGTSLSGVPGGSELYARFWVRHTTALPAQHVTFAALRDTNDGGKDLRMGGQNKALQWNRESDDATLPAQSPAGVALSTPLPVNTWTCLEFRLDRSAGRLDTWVNGSLVTGLVVDGTPTQDVDQQWLARGGWRPAPTDLRLGWESYGEGDDTLWYDDVAVGTSRIGCG</sequence>
<dbReference type="STRING" id="67365.GCA_001704635_00813"/>
<dbReference type="EMBL" id="ASQP01000040">
    <property type="protein sequence ID" value="OMI41124.1"/>
    <property type="molecule type" value="Genomic_DNA"/>
</dbReference>
<feature type="domain" description="Cip1-like core" evidence="2">
    <location>
        <begin position="62"/>
        <end position="276"/>
    </location>
</feature>